<sequence>MTALIIQQKQRRWAYLVLSVFLLLFLGLIYAWSVFRIPLEQEFGWSKSGTSLTFSISMVMFCLGGLISGVLTARKGMRIILVLAALLLVSGFGLASQITSLMGIYLTYGGMAGLGVGLGYNAAISTIMRWFPDKQGLVSGIALMGFGFGAMILGTAGASLISLAGWRMTFLLIAASYAVVIALAVVILRPPDADFTAALSGALPKGKEAREEIGWQDMLRRQSFWLFFLWAILLSAAGLSIINISAGYAGTFVGGNLTQAAAIAGVISIANGAGRVLAGQLFDSKGCKVTMYTVSVVYLAAAAALAGADVSHSQPVLLTAFVLTGLAYGACPPTGSAFAASFYGSRNYGMNFSIVNLNLIGASTLGPMFANGTPMMAFIIIAILAVIGVVITTAIRR</sequence>
<dbReference type="Pfam" id="PF07690">
    <property type="entry name" value="MFS_1"/>
    <property type="match status" value="1"/>
</dbReference>
<dbReference type="AlphaFoldDB" id="A0A848BXV2"/>
<comment type="subcellular location">
    <subcellularLocation>
        <location evidence="1">Cell membrane</location>
        <topology evidence="1">Multi-pass membrane protein</topology>
    </subcellularLocation>
</comment>
<accession>A0A848BXV2</accession>
<name>A0A848BXV2_9FIRM</name>
<feature type="transmembrane region" description="Helical" evidence="6">
    <location>
        <begin position="320"/>
        <end position="343"/>
    </location>
</feature>
<keyword evidence="4 6" id="KW-1133">Transmembrane helix</keyword>
<reference evidence="8 9" key="1">
    <citation type="submission" date="2020-04" db="EMBL/GenBank/DDBJ databases">
        <authorList>
            <person name="Hitch T.C.A."/>
            <person name="Wylensek D."/>
            <person name="Clavel T."/>
        </authorList>
    </citation>
    <scope>NUCLEOTIDE SEQUENCE [LARGE SCALE GENOMIC DNA]</scope>
    <source>
        <strain evidence="8 9">Oil-RF-744-FAT-WT-6-1</strain>
    </source>
</reference>
<evidence type="ECO:0000256" key="1">
    <source>
        <dbReference type="ARBA" id="ARBA00004651"/>
    </source>
</evidence>
<dbReference type="GO" id="GO:0022857">
    <property type="term" value="F:transmembrane transporter activity"/>
    <property type="evidence" value="ECO:0007669"/>
    <property type="project" value="InterPro"/>
</dbReference>
<dbReference type="PANTHER" id="PTHR11360">
    <property type="entry name" value="MONOCARBOXYLATE TRANSPORTER"/>
    <property type="match status" value="1"/>
</dbReference>
<evidence type="ECO:0000256" key="5">
    <source>
        <dbReference type="ARBA" id="ARBA00023136"/>
    </source>
</evidence>
<feature type="transmembrane region" description="Helical" evidence="6">
    <location>
        <begin position="79"/>
        <end position="98"/>
    </location>
</feature>
<dbReference type="InterPro" id="IPR050327">
    <property type="entry name" value="Proton-linked_MCT"/>
</dbReference>
<evidence type="ECO:0000256" key="2">
    <source>
        <dbReference type="ARBA" id="ARBA00022448"/>
    </source>
</evidence>
<proteinExistence type="predicted"/>
<dbReference type="RefSeq" id="WP_170087323.1">
    <property type="nucleotide sequence ID" value="NZ_JABAFG010000005.1"/>
</dbReference>
<evidence type="ECO:0000313" key="8">
    <source>
        <dbReference type="EMBL" id="NME27799.1"/>
    </source>
</evidence>
<evidence type="ECO:0000313" key="9">
    <source>
        <dbReference type="Proteomes" id="UP000591071"/>
    </source>
</evidence>
<dbReference type="InterPro" id="IPR036259">
    <property type="entry name" value="MFS_trans_sf"/>
</dbReference>
<keyword evidence="3 6" id="KW-0812">Transmembrane</keyword>
<feature type="transmembrane region" description="Helical" evidence="6">
    <location>
        <begin position="375"/>
        <end position="395"/>
    </location>
</feature>
<keyword evidence="2" id="KW-0813">Transport</keyword>
<gene>
    <name evidence="8" type="ORF">HF872_04070</name>
</gene>
<protein>
    <submittedName>
        <fullName evidence="8">OFA family MFS transporter</fullName>
    </submittedName>
</protein>
<feature type="transmembrane region" description="Helical" evidence="6">
    <location>
        <begin position="12"/>
        <end position="32"/>
    </location>
</feature>
<feature type="transmembrane region" description="Helical" evidence="6">
    <location>
        <begin position="224"/>
        <end position="245"/>
    </location>
</feature>
<evidence type="ECO:0000256" key="6">
    <source>
        <dbReference type="SAM" id="Phobius"/>
    </source>
</evidence>
<dbReference type="GO" id="GO:0005886">
    <property type="term" value="C:plasma membrane"/>
    <property type="evidence" value="ECO:0007669"/>
    <property type="project" value="UniProtKB-SubCell"/>
</dbReference>
<dbReference type="InterPro" id="IPR011701">
    <property type="entry name" value="MFS"/>
</dbReference>
<evidence type="ECO:0000259" key="7">
    <source>
        <dbReference type="PROSITE" id="PS50850"/>
    </source>
</evidence>
<keyword evidence="5 6" id="KW-0472">Membrane</keyword>
<feature type="transmembrane region" description="Helical" evidence="6">
    <location>
        <begin position="136"/>
        <end position="162"/>
    </location>
</feature>
<dbReference type="SUPFAM" id="SSF103473">
    <property type="entry name" value="MFS general substrate transporter"/>
    <property type="match status" value="1"/>
</dbReference>
<feature type="transmembrane region" description="Helical" evidence="6">
    <location>
        <begin position="52"/>
        <end position="72"/>
    </location>
</feature>
<feature type="transmembrane region" description="Helical" evidence="6">
    <location>
        <begin position="350"/>
        <end position="369"/>
    </location>
</feature>
<evidence type="ECO:0000256" key="4">
    <source>
        <dbReference type="ARBA" id="ARBA00022989"/>
    </source>
</evidence>
<evidence type="ECO:0000256" key="3">
    <source>
        <dbReference type="ARBA" id="ARBA00022692"/>
    </source>
</evidence>
<dbReference type="EMBL" id="JABAFG010000005">
    <property type="protein sequence ID" value="NME27799.1"/>
    <property type="molecule type" value="Genomic_DNA"/>
</dbReference>
<feature type="transmembrane region" description="Helical" evidence="6">
    <location>
        <begin position="289"/>
        <end position="308"/>
    </location>
</feature>
<feature type="transmembrane region" description="Helical" evidence="6">
    <location>
        <begin position="168"/>
        <end position="188"/>
    </location>
</feature>
<dbReference type="Gene3D" id="1.20.1250.20">
    <property type="entry name" value="MFS general substrate transporter like domains"/>
    <property type="match status" value="2"/>
</dbReference>
<feature type="transmembrane region" description="Helical" evidence="6">
    <location>
        <begin position="257"/>
        <end position="277"/>
    </location>
</feature>
<feature type="transmembrane region" description="Helical" evidence="6">
    <location>
        <begin position="104"/>
        <end position="124"/>
    </location>
</feature>
<organism evidence="8 9">
    <name type="scientific">Megasphaera hexanoica</name>
    <dbReference type="NCBI Taxonomy" id="1675036"/>
    <lineage>
        <taxon>Bacteria</taxon>
        <taxon>Bacillati</taxon>
        <taxon>Bacillota</taxon>
        <taxon>Negativicutes</taxon>
        <taxon>Veillonellales</taxon>
        <taxon>Veillonellaceae</taxon>
        <taxon>Megasphaera</taxon>
    </lineage>
</organism>
<feature type="domain" description="Major facilitator superfamily (MFS) profile" evidence="7">
    <location>
        <begin position="12"/>
        <end position="397"/>
    </location>
</feature>
<dbReference type="InterPro" id="IPR020846">
    <property type="entry name" value="MFS_dom"/>
</dbReference>
<dbReference type="Proteomes" id="UP000591071">
    <property type="component" value="Unassembled WGS sequence"/>
</dbReference>
<dbReference type="PROSITE" id="PS50850">
    <property type="entry name" value="MFS"/>
    <property type="match status" value="1"/>
</dbReference>
<comment type="caution">
    <text evidence="8">The sequence shown here is derived from an EMBL/GenBank/DDBJ whole genome shotgun (WGS) entry which is preliminary data.</text>
</comment>